<dbReference type="PROSITE" id="PS00589">
    <property type="entry name" value="PTS_HPR_SER"/>
    <property type="match status" value="1"/>
</dbReference>
<evidence type="ECO:0000259" key="5">
    <source>
        <dbReference type="PROSITE" id="PS51350"/>
    </source>
</evidence>
<evidence type="ECO:0000256" key="4">
    <source>
        <dbReference type="ARBA" id="ARBA00022683"/>
    </source>
</evidence>
<dbReference type="PROSITE" id="PS00369">
    <property type="entry name" value="PTS_HPR_HIS"/>
    <property type="match status" value="1"/>
</dbReference>
<dbReference type="InParanoid" id="A0A3N0VKZ8"/>
<dbReference type="RefSeq" id="WP_123210307.1">
    <property type="nucleotide sequence ID" value="NZ_RJVO01000001.1"/>
</dbReference>
<dbReference type="PANTHER" id="PTHR33705:SF2">
    <property type="entry name" value="PHOSPHOCARRIER PROTEIN NPR"/>
    <property type="match status" value="1"/>
</dbReference>
<comment type="similarity">
    <text evidence="2">Belongs to the HPr family.</text>
</comment>
<comment type="subcellular location">
    <subcellularLocation>
        <location evidence="1">Cytoplasm</location>
    </subcellularLocation>
</comment>
<name>A0A3N0VKZ8_9GAMM</name>
<evidence type="ECO:0000256" key="2">
    <source>
        <dbReference type="ARBA" id="ARBA00010736"/>
    </source>
</evidence>
<dbReference type="Proteomes" id="UP000282106">
    <property type="component" value="Unassembled WGS sequence"/>
</dbReference>
<dbReference type="GO" id="GO:0009401">
    <property type="term" value="P:phosphoenolpyruvate-dependent sugar phosphotransferase system"/>
    <property type="evidence" value="ECO:0007669"/>
    <property type="project" value="UniProtKB-KW"/>
</dbReference>
<comment type="caution">
    <text evidence="6">The sequence shown here is derived from an EMBL/GenBank/DDBJ whole genome shotgun (WGS) entry which is preliminary data.</text>
</comment>
<dbReference type="InterPro" id="IPR002114">
    <property type="entry name" value="PTS_HPr_Ser_P_site"/>
</dbReference>
<proteinExistence type="inferred from homology"/>
<dbReference type="InterPro" id="IPR000032">
    <property type="entry name" value="HPr-like"/>
</dbReference>
<keyword evidence="4" id="KW-0598">Phosphotransferase system</keyword>
<dbReference type="InterPro" id="IPR050399">
    <property type="entry name" value="HPr"/>
</dbReference>
<keyword evidence="3" id="KW-0963">Cytoplasm</keyword>
<dbReference type="FunCoup" id="A0A3N0VKZ8">
    <property type="interactions" value="17"/>
</dbReference>
<dbReference type="EMBL" id="RJVO01000001">
    <property type="protein sequence ID" value="ROH93452.1"/>
    <property type="molecule type" value="Genomic_DNA"/>
</dbReference>
<accession>A0A3N0VKZ8</accession>
<dbReference type="InterPro" id="IPR035895">
    <property type="entry name" value="HPr-like_sf"/>
</dbReference>
<dbReference type="AlphaFoldDB" id="A0A3N0VKZ8"/>
<evidence type="ECO:0000313" key="6">
    <source>
        <dbReference type="EMBL" id="ROH93452.1"/>
    </source>
</evidence>
<reference evidence="6 7" key="1">
    <citation type="submission" date="2018-10" db="EMBL/GenBank/DDBJ databases">
        <authorList>
            <person name="Chen W.-M."/>
        </authorList>
    </citation>
    <scope>NUCLEOTIDE SEQUENCE [LARGE SCALE GENOMIC DNA]</scope>
    <source>
        <strain evidence="6 7">THS-13</strain>
    </source>
</reference>
<keyword evidence="7" id="KW-1185">Reference proteome</keyword>
<dbReference type="PANTHER" id="PTHR33705">
    <property type="entry name" value="PHOSPHOCARRIER PROTEIN HPR"/>
    <property type="match status" value="1"/>
</dbReference>
<evidence type="ECO:0000313" key="7">
    <source>
        <dbReference type="Proteomes" id="UP000282106"/>
    </source>
</evidence>
<sequence length="91" mass="9693">MPALERTVEIVNRLGLHARASAKLVTLASKFTADVRLRKDGREVSAKSIMGVMMLAAAKGSSVTLIAEGEDAPQALDELAQLIAERFGEEA</sequence>
<dbReference type="GO" id="GO:0005737">
    <property type="term" value="C:cytoplasm"/>
    <property type="evidence" value="ECO:0007669"/>
    <property type="project" value="UniProtKB-SubCell"/>
</dbReference>
<dbReference type="PROSITE" id="PS51350">
    <property type="entry name" value="PTS_HPR_DOM"/>
    <property type="match status" value="1"/>
</dbReference>
<feature type="domain" description="HPr" evidence="5">
    <location>
        <begin position="3"/>
        <end position="90"/>
    </location>
</feature>
<evidence type="ECO:0000256" key="1">
    <source>
        <dbReference type="ARBA" id="ARBA00004496"/>
    </source>
</evidence>
<gene>
    <name evidence="6" type="ORF">ED208_02745</name>
</gene>
<dbReference type="SUPFAM" id="SSF55594">
    <property type="entry name" value="HPr-like"/>
    <property type="match status" value="1"/>
</dbReference>
<dbReference type="NCBIfam" id="TIGR01003">
    <property type="entry name" value="PTS_HPr_family"/>
    <property type="match status" value="1"/>
</dbReference>
<protein>
    <submittedName>
        <fullName evidence="6">HPr family phosphocarrier protein</fullName>
    </submittedName>
</protein>
<dbReference type="Pfam" id="PF00381">
    <property type="entry name" value="PTS-HPr"/>
    <property type="match status" value="1"/>
</dbReference>
<dbReference type="CDD" id="cd00367">
    <property type="entry name" value="PTS-HPr_like"/>
    <property type="match status" value="1"/>
</dbReference>
<dbReference type="Gene3D" id="3.30.1340.10">
    <property type="entry name" value="HPr-like"/>
    <property type="match status" value="1"/>
</dbReference>
<evidence type="ECO:0000256" key="3">
    <source>
        <dbReference type="ARBA" id="ARBA00022490"/>
    </source>
</evidence>
<dbReference type="PRINTS" id="PR00107">
    <property type="entry name" value="PHOSPHOCPHPR"/>
</dbReference>
<dbReference type="InterPro" id="IPR001020">
    <property type="entry name" value="PTS_HPr_His_P_site"/>
</dbReference>
<organism evidence="6 7">
    <name type="scientific">Stagnimonas aquatica</name>
    <dbReference type="NCBI Taxonomy" id="2689987"/>
    <lineage>
        <taxon>Bacteria</taxon>
        <taxon>Pseudomonadati</taxon>
        <taxon>Pseudomonadota</taxon>
        <taxon>Gammaproteobacteria</taxon>
        <taxon>Nevskiales</taxon>
        <taxon>Nevskiaceae</taxon>
        <taxon>Stagnimonas</taxon>
    </lineage>
</organism>